<organism evidence="1 2">
    <name type="scientific">Cylicocyclus nassatus</name>
    <name type="common">Nematode worm</name>
    <dbReference type="NCBI Taxonomy" id="53992"/>
    <lineage>
        <taxon>Eukaryota</taxon>
        <taxon>Metazoa</taxon>
        <taxon>Ecdysozoa</taxon>
        <taxon>Nematoda</taxon>
        <taxon>Chromadorea</taxon>
        <taxon>Rhabditida</taxon>
        <taxon>Rhabditina</taxon>
        <taxon>Rhabditomorpha</taxon>
        <taxon>Strongyloidea</taxon>
        <taxon>Strongylidae</taxon>
        <taxon>Cylicocyclus</taxon>
    </lineage>
</organism>
<protein>
    <submittedName>
        <fullName evidence="1">Uncharacterized protein</fullName>
    </submittedName>
</protein>
<evidence type="ECO:0000313" key="1">
    <source>
        <dbReference type="EMBL" id="CAJ0594526.1"/>
    </source>
</evidence>
<proteinExistence type="predicted"/>
<keyword evidence="2" id="KW-1185">Reference proteome</keyword>
<dbReference type="Pfam" id="PF03385">
    <property type="entry name" value="STELLO"/>
    <property type="match status" value="2"/>
</dbReference>
<dbReference type="PANTHER" id="PTHR31362">
    <property type="entry name" value="GLYCOSYLTRANSFERASE STELLO1-RELATED"/>
    <property type="match status" value="1"/>
</dbReference>
<accession>A0AA36GLY1</accession>
<reference evidence="1" key="1">
    <citation type="submission" date="2023-07" db="EMBL/GenBank/DDBJ databases">
        <authorList>
            <consortium name="CYATHOMIX"/>
        </authorList>
    </citation>
    <scope>NUCLEOTIDE SEQUENCE</scope>
    <source>
        <strain evidence="1">N/A</strain>
    </source>
</reference>
<dbReference type="EMBL" id="CATQJL010000112">
    <property type="protein sequence ID" value="CAJ0594526.1"/>
    <property type="molecule type" value="Genomic_DNA"/>
</dbReference>
<sequence length="531" mass="62257">MFEDQQLLSFDYSNTSSGLVYYRKEAAISGGLFDPYAYFEGQHFMTSSMETISRGQFDKSISLLLCRDLPFAAVQEGLVIEKDRIVAPLTIAVGTYSLWVPKHTLYRYESFFILPILSVAGSREETFIRLLLAQKLLNLANSSLAFYPIESNTSSGYGDAKIDHRTPELINVSAFLRSWKCPHSKLPDCMVLLIEEFVDKRYLDEDWLLLTSYWVKELSKISYRFPSVHEPNFDCLYLLDEPSRRQNCRRSSIYFPNFSAANMNKLRNWRKKTLSDLSKWCAKAHCYSGEFPEIIFPFNYIHISRVELMKGIFFNYCLSKAKELNLRNVKGYFLAGDDAIFNFWHKLDLSEILFPVDGGELFQRNWWWTSRYGKRATKRASRIFEEMSRVNNKIKRILACYQKGLIENGYNEDALVHIARDTSKTLSDFFYVPQKRLVYIAEVIEVFFEAGVFVELTMMKILQTVLHIRPDLSRFVYLPYHYRRIWYEFYDSEKIMVHPIKINIAGARFCSTVVKTFQEVLIPQLKSFNMR</sequence>
<name>A0AA36GLY1_CYLNA</name>
<evidence type="ECO:0000313" key="2">
    <source>
        <dbReference type="Proteomes" id="UP001176961"/>
    </source>
</evidence>
<dbReference type="InterPro" id="IPR005049">
    <property type="entry name" value="STL-like"/>
</dbReference>
<dbReference type="AlphaFoldDB" id="A0AA36GLY1"/>
<dbReference type="Proteomes" id="UP001176961">
    <property type="component" value="Unassembled WGS sequence"/>
</dbReference>
<comment type="caution">
    <text evidence="1">The sequence shown here is derived from an EMBL/GenBank/DDBJ whole genome shotgun (WGS) entry which is preliminary data.</text>
</comment>
<gene>
    <name evidence="1" type="ORF">CYNAS_LOCUS6509</name>
</gene>
<dbReference type="PANTHER" id="PTHR31362:SF0">
    <property type="entry name" value="EXOSTOSIN DOMAIN-CONTAINING PROTEIN-RELATED"/>
    <property type="match status" value="1"/>
</dbReference>